<evidence type="ECO:0000313" key="1">
    <source>
        <dbReference type="EMBL" id="CAI8002463.1"/>
    </source>
</evidence>
<accession>A0AA35R364</accession>
<keyword evidence="2" id="KW-1185">Reference proteome</keyword>
<name>A0AA35R364_GEOBA</name>
<proteinExistence type="predicted"/>
<sequence length="96" mass="10693">MMYDVEEGDRADITFEKNVKGTSTFSNLDLLLLGYITSKSHSAEKCDYVDIGKVKTLGEGPTTFSMVTLNDDIALEYSDQVVLKFSAVHKSTFIEE</sequence>
<dbReference type="EMBL" id="CASHTH010000481">
    <property type="protein sequence ID" value="CAI8002463.1"/>
    <property type="molecule type" value="Genomic_DNA"/>
</dbReference>
<organism evidence="1 2">
    <name type="scientific">Geodia barretti</name>
    <name type="common">Barrett's horny sponge</name>
    <dbReference type="NCBI Taxonomy" id="519541"/>
    <lineage>
        <taxon>Eukaryota</taxon>
        <taxon>Metazoa</taxon>
        <taxon>Porifera</taxon>
        <taxon>Demospongiae</taxon>
        <taxon>Heteroscleromorpha</taxon>
        <taxon>Tetractinellida</taxon>
        <taxon>Astrophorina</taxon>
        <taxon>Geodiidae</taxon>
        <taxon>Geodia</taxon>
    </lineage>
</organism>
<reference evidence="1" key="1">
    <citation type="submission" date="2023-03" db="EMBL/GenBank/DDBJ databases">
        <authorList>
            <person name="Steffen K."/>
            <person name="Cardenas P."/>
        </authorList>
    </citation>
    <scope>NUCLEOTIDE SEQUENCE</scope>
</reference>
<comment type="caution">
    <text evidence="1">The sequence shown here is derived from an EMBL/GenBank/DDBJ whole genome shotgun (WGS) entry which is preliminary data.</text>
</comment>
<dbReference type="AlphaFoldDB" id="A0AA35R364"/>
<protein>
    <submittedName>
        <fullName evidence="1">Uncharacterized protein</fullName>
    </submittedName>
</protein>
<dbReference type="Proteomes" id="UP001174909">
    <property type="component" value="Unassembled WGS sequence"/>
</dbReference>
<gene>
    <name evidence="1" type="ORF">GBAR_LOCUS3402</name>
</gene>
<evidence type="ECO:0000313" key="2">
    <source>
        <dbReference type="Proteomes" id="UP001174909"/>
    </source>
</evidence>